<reference evidence="1" key="1">
    <citation type="submission" date="2018-08" db="EMBL/GenBank/DDBJ databases">
        <title>Draft genome sequences of Leuconostoc spp. and Weissella spp. with biocontrol potential.</title>
        <authorList>
            <person name="Lo R."/>
            <person name="Ho V.T.T."/>
            <person name="Turner M.S."/>
        </authorList>
    </citation>
    <scope>NUCLEOTIDE SEQUENCE</scope>
    <source>
        <strain evidence="1">156</strain>
    </source>
</reference>
<name>A0A9X3E9N5_9LACO</name>
<dbReference type="Proteomes" id="UP001080333">
    <property type="component" value="Unassembled WGS sequence"/>
</dbReference>
<dbReference type="AlphaFoldDB" id="A0A9X3E9N5"/>
<organism evidence="1 2">
    <name type="scientific">Leuconostoc falkenbergense</name>
    <dbReference type="NCBI Taxonomy" id="2766470"/>
    <lineage>
        <taxon>Bacteria</taxon>
        <taxon>Bacillati</taxon>
        <taxon>Bacillota</taxon>
        <taxon>Bacilli</taxon>
        <taxon>Lactobacillales</taxon>
        <taxon>Lactobacillaceae</taxon>
        <taxon>Leuconostoc</taxon>
    </lineage>
</organism>
<dbReference type="InterPro" id="IPR053745">
    <property type="entry name" value="Viral_Tail_Comp_sf"/>
</dbReference>
<dbReference type="InterPro" id="IPR021508">
    <property type="entry name" value="Gp17-like"/>
</dbReference>
<sequence>MISPQKILFDTYYDLLQSDGYNVYDYLPLEDEPVDYPIVVIGNTQQTSATTKYSRNDHVFLTIDVWGSKKQRKKVSEIADYIYNLAIGYIQTDSYTFYGQVNQQSMQMSIDTSVPNTTYQRANIQLEFTVD</sequence>
<dbReference type="Gene3D" id="3.30.2000.30">
    <property type="match status" value="1"/>
</dbReference>
<dbReference type="Pfam" id="PF11367">
    <property type="entry name" value="Tail_completion_gp17"/>
    <property type="match status" value="1"/>
</dbReference>
<protein>
    <submittedName>
        <fullName evidence="1">DUF3168 domain-containing protein</fullName>
    </submittedName>
</protein>
<dbReference type="RefSeq" id="WP_188351363.1">
    <property type="nucleotide sequence ID" value="NZ_QVOQ01000030.1"/>
</dbReference>
<comment type="caution">
    <text evidence="1">The sequence shown here is derived from an EMBL/GenBank/DDBJ whole genome shotgun (WGS) entry which is preliminary data.</text>
</comment>
<evidence type="ECO:0000313" key="1">
    <source>
        <dbReference type="EMBL" id="MCX7579839.1"/>
    </source>
</evidence>
<proteinExistence type="predicted"/>
<dbReference type="EMBL" id="QVOQ01000030">
    <property type="protein sequence ID" value="MCX7579839.1"/>
    <property type="molecule type" value="Genomic_DNA"/>
</dbReference>
<accession>A0A9X3E9N5</accession>
<evidence type="ECO:0000313" key="2">
    <source>
        <dbReference type="Proteomes" id="UP001080333"/>
    </source>
</evidence>
<gene>
    <name evidence="1" type="ORF">D0502_10695</name>
</gene>